<dbReference type="GO" id="GO:0005634">
    <property type="term" value="C:nucleus"/>
    <property type="evidence" value="ECO:0007669"/>
    <property type="project" value="UniProtKB-SubCell"/>
</dbReference>
<feature type="compositionally biased region" description="Basic and acidic residues" evidence="7">
    <location>
        <begin position="509"/>
        <end position="524"/>
    </location>
</feature>
<evidence type="ECO:0000256" key="5">
    <source>
        <dbReference type="ARBA" id="ARBA00023163"/>
    </source>
</evidence>
<dbReference type="InterPro" id="IPR036576">
    <property type="entry name" value="WRKY_dom_sf"/>
</dbReference>
<protein>
    <recommendedName>
        <fullName evidence="8">WRKY domain-containing protein</fullName>
    </recommendedName>
</protein>
<evidence type="ECO:0000256" key="1">
    <source>
        <dbReference type="ARBA" id="ARBA00004123"/>
    </source>
</evidence>
<dbReference type="HOGENOM" id="CLU_034997_1_0_1"/>
<feature type="compositionally biased region" description="Basic and acidic residues" evidence="7">
    <location>
        <begin position="410"/>
        <end position="430"/>
    </location>
</feature>
<evidence type="ECO:0000313" key="9">
    <source>
        <dbReference type="EnsemblPlants" id="LPERR08G07770.1"/>
    </source>
</evidence>
<reference evidence="9" key="3">
    <citation type="submission" date="2015-04" db="UniProtKB">
        <authorList>
            <consortium name="EnsemblPlants"/>
        </authorList>
    </citation>
    <scope>IDENTIFICATION</scope>
</reference>
<dbReference type="Gramene" id="LPERR08G07770.1">
    <property type="protein sequence ID" value="LPERR08G07770.1"/>
    <property type="gene ID" value="LPERR08G07770"/>
</dbReference>
<name>A0A0D9X674_9ORYZ</name>
<dbReference type="PROSITE" id="PS50811">
    <property type="entry name" value="WRKY"/>
    <property type="match status" value="2"/>
</dbReference>
<dbReference type="FunFam" id="2.20.25.80:FF:000006">
    <property type="entry name" value="WRKY transcription factor"/>
    <property type="match status" value="2"/>
</dbReference>
<reference evidence="9 10" key="1">
    <citation type="submission" date="2012-08" db="EMBL/GenBank/DDBJ databases">
        <title>Oryza genome evolution.</title>
        <authorList>
            <person name="Wing R.A."/>
        </authorList>
    </citation>
    <scope>NUCLEOTIDE SEQUENCE</scope>
</reference>
<feature type="region of interest" description="Disordered" evidence="7">
    <location>
        <begin position="406"/>
        <end position="434"/>
    </location>
</feature>
<dbReference type="SMART" id="SM00774">
    <property type="entry name" value="WRKY"/>
    <property type="match status" value="2"/>
</dbReference>
<keyword evidence="3" id="KW-0805">Transcription regulation</keyword>
<dbReference type="SUPFAM" id="SSF118290">
    <property type="entry name" value="WRKY DNA-binding domain"/>
    <property type="match status" value="2"/>
</dbReference>
<feature type="domain" description="WRKY" evidence="8">
    <location>
        <begin position="450"/>
        <end position="515"/>
    </location>
</feature>
<evidence type="ECO:0000256" key="2">
    <source>
        <dbReference type="ARBA" id="ARBA00022737"/>
    </source>
</evidence>
<dbReference type="GO" id="GO:0003700">
    <property type="term" value="F:DNA-binding transcription factor activity"/>
    <property type="evidence" value="ECO:0007669"/>
    <property type="project" value="InterPro"/>
</dbReference>
<feature type="compositionally biased region" description="Basic and acidic residues" evidence="7">
    <location>
        <begin position="26"/>
        <end position="158"/>
    </location>
</feature>
<feature type="region of interest" description="Disordered" evidence="7">
    <location>
        <begin position="509"/>
        <end position="587"/>
    </location>
</feature>
<evidence type="ECO:0000259" key="8">
    <source>
        <dbReference type="PROSITE" id="PS50811"/>
    </source>
</evidence>
<keyword evidence="2" id="KW-0677">Repeat</keyword>
<comment type="subcellular location">
    <subcellularLocation>
        <location evidence="1">Nucleus</location>
    </subcellularLocation>
</comment>
<feature type="compositionally biased region" description="Basic and acidic residues" evidence="7">
    <location>
        <begin position="546"/>
        <end position="576"/>
    </location>
</feature>
<dbReference type="Proteomes" id="UP000032180">
    <property type="component" value="Chromosome 8"/>
</dbReference>
<dbReference type="eggNOG" id="ENOG502QSNR">
    <property type="taxonomic scope" value="Eukaryota"/>
</dbReference>
<organism evidence="9 10">
    <name type="scientific">Leersia perrieri</name>
    <dbReference type="NCBI Taxonomy" id="77586"/>
    <lineage>
        <taxon>Eukaryota</taxon>
        <taxon>Viridiplantae</taxon>
        <taxon>Streptophyta</taxon>
        <taxon>Embryophyta</taxon>
        <taxon>Tracheophyta</taxon>
        <taxon>Spermatophyta</taxon>
        <taxon>Magnoliopsida</taxon>
        <taxon>Liliopsida</taxon>
        <taxon>Poales</taxon>
        <taxon>Poaceae</taxon>
        <taxon>BOP clade</taxon>
        <taxon>Oryzoideae</taxon>
        <taxon>Oryzeae</taxon>
        <taxon>Oryzinae</taxon>
        <taxon>Leersia</taxon>
    </lineage>
</organism>
<dbReference type="Pfam" id="PF03106">
    <property type="entry name" value="WRKY"/>
    <property type="match status" value="2"/>
</dbReference>
<reference evidence="10" key="2">
    <citation type="submission" date="2013-12" db="EMBL/GenBank/DDBJ databases">
        <authorList>
            <person name="Yu Y."/>
            <person name="Lee S."/>
            <person name="de Baynast K."/>
            <person name="Wissotski M."/>
            <person name="Liu L."/>
            <person name="Talag J."/>
            <person name="Goicoechea J."/>
            <person name="Angelova A."/>
            <person name="Jetty R."/>
            <person name="Kudrna D."/>
            <person name="Golser W."/>
            <person name="Rivera L."/>
            <person name="Zhang J."/>
            <person name="Wing R."/>
        </authorList>
    </citation>
    <scope>NUCLEOTIDE SEQUENCE</scope>
</reference>
<dbReference type="STRING" id="77586.A0A0D9X674"/>
<dbReference type="InterPro" id="IPR003657">
    <property type="entry name" value="WRKY_dom"/>
</dbReference>
<dbReference type="EnsemblPlants" id="LPERR08G07770.1">
    <property type="protein sequence ID" value="LPERR08G07770.1"/>
    <property type="gene ID" value="LPERR08G07770"/>
</dbReference>
<evidence type="ECO:0000313" key="10">
    <source>
        <dbReference type="Proteomes" id="UP000032180"/>
    </source>
</evidence>
<dbReference type="InterPro" id="IPR044810">
    <property type="entry name" value="WRKY_plant"/>
</dbReference>
<keyword evidence="5" id="KW-0804">Transcription</keyword>
<evidence type="ECO:0000256" key="6">
    <source>
        <dbReference type="ARBA" id="ARBA00023242"/>
    </source>
</evidence>
<dbReference type="PANTHER" id="PTHR31221:SF309">
    <property type="entry name" value="WRKY TRANSCRIPTION FACTOR 32-RELATED"/>
    <property type="match status" value="1"/>
</dbReference>
<accession>A0A0D9X674</accession>
<dbReference type="AlphaFoldDB" id="A0A0D9X674"/>
<feature type="domain" description="WRKY" evidence="8">
    <location>
        <begin position="283"/>
        <end position="347"/>
    </location>
</feature>
<dbReference type="GO" id="GO:0043565">
    <property type="term" value="F:sequence-specific DNA binding"/>
    <property type="evidence" value="ECO:0007669"/>
    <property type="project" value="InterPro"/>
</dbReference>
<feature type="region of interest" description="Disordered" evidence="7">
    <location>
        <begin position="1"/>
        <end position="158"/>
    </location>
</feature>
<keyword evidence="10" id="KW-1185">Reference proteome</keyword>
<evidence type="ECO:0000256" key="4">
    <source>
        <dbReference type="ARBA" id="ARBA00023125"/>
    </source>
</evidence>
<evidence type="ECO:0000256" key="3">
    <source>
        <dbReference type="ARBA" id="ARBA00023015"/>
    </source>
</evidence>
<dbReference type="Gene3D" id="2.20.25.80">
    <property type="entry name" value="WRKY domain"/>
    <property type="match status" value="2"/>
</dbReference>
<dbReference type="PANTHER" id="PTHR31221">
    <property type="entry name" value="WRKY TRANSCRIPTION FACTOR PROTEIN 1-RELATED"/>
    <property type="match status" value="1"/>
</dbReference>
<evidence type="ECO:0000256" key="7">
    <source>
        <dbReference type="SAM" id="MobiDB-lite"/>
    </source>
</evidence>
<sequence>MAGGDPEAPPEVERPAPETEAAAVAEVKELPPSESSKAKADEGEGKGKDEVEVERVKGKEGAKEVEVKGMGKEKEKKKEKGKEKEKGKGKEKVEVVEKETEGKEVAANAKEVESKVKDVEGKESMEVEDGKEKEEEETKAMDVDEGKESMEVDEGKTKKEKEKAKVKVEAEAKRRPAGVGAETPILAVPMVAVPCFLTSPAFAGHFSMSHQAALASVTAQAQIQLQSPTSSSYSEGLQSPFSNPITPKAVMPLQQAPSGTEGSVYRPVLEKSVSFQSRSHHHVSVNMVGDGFNWRKYGQKQVKSSENSRSYYRCTSSNCLAKKKVEHCPDGRVVEIIYRGTHNHEPPQKTRFVKERVAHITGSSGDDETLRLVSTEIMESRSPGCKLEPGAASEASEQQLFCSSDCEGDAGNKSEDDHPSTEPQPKRRIIETSSPLTPVLRTVREQKIIVQAGKTSDGYRWRKYGQKIVKGNPNPRSYYRCTHDGCPVRKHVEKAPDDNNNMVVTYEGKHNHDQPFRSSSELRDGPVPMIPAETTSEQPSTMTSTDDQKQPISKLKDGGNESTKDKTSEVSGEKVVESAPTLLSVKTNSDDMKNTLLKDTSAVVPVQNN</sequence>
<proteinExistence type="predicted"/>
<keyword evidence="4" id="KW-0238">DNA-binding</keyword>
<feature type="compositionally biased region" description="Polar residues" evidence="7">
    <location>
        <begin position="533"/>
        <end position="545"/>
    </location>
</feature>
<keyword evidence="6" id="KW-0539">Nucleus</keyword>